<sequence length="847" mass="89864">MDALAHSVASECDVNVIIPLYGQPSLFSEAVASVLRQVDPPPFRITVVLDGCVHRQSLASATAWARAHPGRIVVLAQANGGVAAARNAGIRFALKAWPACRALFFLDADNRIGPHVLRRAFDALTVAPPEVGWVYPDFDLFGMGGAWSTAGSHHLLQHLTENVCDAAVLVRREMVEAGVAFDDSLKAGYEDWDFFLRAAGAGFRGAHLPAAGFVYRRRPESMLRDARRSGGALFSALQARHPGLYAPRRILELEAQEAPRFGIITPAGGTACLDPGVPSEPDAAAGLFDQVAQAQAAPGRLHAPAMLVFAATGAVEALRGAGLLRGALAHAERLLEAAPLCTLTLYPSIDGLVGLEPDIRPDVAAAQLVVVRRDALVAAARQGPAPALLARRGLAASIPGPVPVPGGALDLAEQAVSALTDALARLPRERIWRPDGRVPRDRAARRVARSALRAWPLLPIRCDPARRDIAFVTPVFGLGGVERVLVCLAAALRERGWRTHLVVTGAERVDAPPRGAFDSLVMLPGFDSERHGGGRNAYAGAATSLLGEDTEEADALAGLLAPMHAVLTTHSFAGHALAGRLRRMGVRTACGLHLAERGRFGEPIGNPHSALAYEHAYDLLVTHSRQLAAWCAGAGVPQEKILALSNAPGYEADPVRVAAARVARQAGLGGRALRALFLGRLDRQKAPDRLPAIIAATQGMVEWRIVGRAVLDEPPVLPLPVEPPVSEPAALDALYAWADVLVMPSRFEGVPLTVLEAQRMGCIPVATDVGGVSEAVENGRDGVLVPDGSDWEVAQGMAQVLLGLARDDGVRWRLAQGAMQRGGTRRWETEAARFSVALNVSEVLRFT</sequence>
<evidence type="ECO:0000313" key="2">
    <source>
        <dbReference type="EMBL" id="BDG71555.1"/>
    </source>
</evidence>
<dbReference type="InterPro" id="IPR029044">
    <property type="entry name" value="Nucleotide-diphossugar_trans"/>
</dbReference>
<feature type="domain" description="Glycosyltransferase 2-like" evidence="1">
    <location>
        <begin position="16"/>
        <end position="129"/>
    </location>
</feature>
<dbReference type="RefSeq" id="WP_244458820.1">
    <property type="nucleotide sequence ID" value="NZ_AP025637.1"/>
</dbReference>
<reference evidence="2 3" key="1">
    <citation type="journal article" date="2016" name="Microbes Environ.">
        <title>Phylogenetically diverse aerobic anoxygenic phototrophic bacteria isolated from epilithic biofilms in Tama river, Japan.</title>
        <authorList>
            <person name="Hirose S."/>
            <person name="Matsuura K."/>
            <person name="Haruta S."/>
        </authorList>
    </citation>
    <scope>NUCLEOTIDE SEQUENCE [LARGE SCALE GENOMIC DNA]</scope>
    <source>
        <strain evidence="2 3">S08</strain>
    </source>
</reference>
<dbReference type="CDD" id="cd00761">
    <property type="entry name" value="Glyco_tranf_GTA_type"/>
    <property type="match status" value="1"/>
</dbReference>
<dbReference type="InterPro" id="IPR050834">
    <property type="entry name" value="Glycosyltransf_2"/>
</dbReference>
<dbReference type="SUPFAM" id="SSF53756">
    <property type="entry name" value="UDP-Glycosyltransferase/glycogen phosphorylase"/>
    <property type="match status" value="1"/>
</dbReference>
<dbReference type="Proteomes" id="UP000831327">
    <property type="component" value="Chromosome"/>
</dbReference>
<dbReference type="EMBL" id="AP025637">
    <property type="protein sequence ID" value="BDG71555.1"/>
    <property type="molecule type" value="Genomic_DNA"/>
</dbReference>
<keyword evidence="3" id="KW-1185">Reference proteome</keyword>
<dbReference type="Pfam" id="PF13692">
    <property type="entry name" value="Glyco_trans_1_4"/>
    <property type="match status" value="1"/>
</dbReference>
<dbReference type="InterPro" id="IPR001173">
    <property type="entry name" value="Glyco_trans_2-like"/>
</dbReference>
<dbReference type="SUPFAM" id="SSF53448">
    <property type="entry name" value="Nucleotide-diphospho-sugar transferases"/>
    <property type="match status" value="1"/>
</dbReference>
<dbReference type="CDD" id="cd03801">
    <property type="entry name" value="GT4_PimA-like"/>
    <property type="match status" value="1"/>
</dbReference>
<dbReference type="GO" id="GO:0016740">
    <property type="term" value="F:transferase activity"/>
    <property type="evidence" value="ECO:0007669"/>
    <property type="project" value="UniProtKB-KW"/>
</dbReference>
<evidence type="ECO:0000259" key="1">
    <source>
        <dbReference type="Pfam" id="PF00535"/>
    </source>
</evidence>
<dbReference type="PANTHER" id="PTHR43685">
    <property type="entry name" value="GLYCOSYLTRANSFERASE"/>
    <property type="match status" value="1"/>
</dbReference>
<dbReference type="Gene3D" id="3.90.550.10">
    <property type="entry name" value="Spore Coat Polysaccharide Biosynthesis Protein SpsA, Chain A"/>
    <property type="match status" value="1"/>
</dbReference>
<dbReference type="PANTHER" id="PTHR43685:SF2">
    <property type="entry name" value="GLYCOSYLTRANSFERASE 2-LIKE DOMAIN-CONTAINING PROTEIN"/>
    <property type="match status" value="1"/>
</dbReference>
<proteinExistence type="predicted"/>
<name>A0ABN6P2K0_9PROT</name>
<dbReference type="Pfam" id="PF00535">
    <property type="entry name" value="Glycos_transf_2"/>
    <property type="match status" value="1"/>
</dbReference>
<keyword evidence="2" id="KW-0808">Transferase</keyword>
<gene>
    <name evidence="2" type="ORF">Rmf_14840</name>
</gene>
<dbReference type="Gene3D" id="3.40.50.2000">
    <property type="entry name" value="Glycogen Phosphorylase B"/>
    <property type="match status" value="3"/>
</dbReference>
<accession>A0ABN6P2K0</accession>
<evidence type="ECO:0000313" key="3">
    <source>
        <dbReference type="Proteomes" id="UP000831327"/>
    </source>
</evidence>
<protein>
    <submittedName>
        <fullName evidence="2">Glycosyl transferase family 1</fullName>
    </submittedName>
</protein>
<organism evidence="2 3">
    <name type="scientific">Roseomonas fluvialis</name>
    <dbReference type="NCBI Taxonomy" id="1750527"/>
    <lineage>
        <taxon>Bacteria</taxon>
        <taxon>Pseudomonadati</taxon>
        <taxon>Pseudomonadota</taxon>
        <taxon>Alphaproteobacteria</taxon>
        <taxon>Acetobacterales</taxon>
        <taxon>Roseomonadaceae</taxon>
        <taxon>Roseomonas</taxon>
    </lineage>
</organism>